<dbReference type="OrthoDB" id="5363652at2"/>
<name>A0A2V5L147_9MICC</name>
<keyword evidence="2" id="KW-1185">Reference proteome</keyword>
<gene>
    <name evidence="1" type="ORF">CVV68_20660</name>
</gene>
<dbReference type="EMBL" id="QJVD01000037">
    <property type="protein sequence ID" value="PYI64835.1"/>
    <property type="molecule type" value="Genomic_DNA"/>
</dbReference>
<evidence type="ECO:0000313" key="1">
    <source>
        <dbReference type="EMBL" id="PYI64835.1"/>
    </source>
</evidence>
<protein>
    <submittedName>
        <fullName evidence="1">Uncharacterized protein</fullName>
    </submittedName>
</protein>
<dbReference type="Proteomes" id="UP000247832">
    <property type="component" value="Unassembled WGS sequence"/>
</dbReference>
<comment type="caution">
    <text evidence="1">The sequence shown here is derived from an EMBL/GenBank/DDBJ whole genome shotgun (WGS) entry which is preliminary data.</text>
</comment>
<organism evidence="1 2">
    <name type="scientific">Arthrobacter livingstonensis</name>
    <dbReference type="NCBI Taxonomy" id="670078"/>
    <lineage>
        <taxon>Bacteria</taxon>
        <taxon>Bacillati</taxon>
        <taxon>Actinomycetota</taxon>
        <taxon>Actinomycetes</taxon>
        <taxon>Micrococcales</taxon>
        <taxon>Micrococcaceae</taxon>
        <taxon>Arthrobacter</taxon>
    </lineage>
</organism>
<proteinExistence type="predicted"/>
<dbReference type="AlphaFoldDB" id="A0A2V5L147"/>
<accession>A0A2V5L147</accession>
<sequence length="48" mass="5214">MLEALEQIEVALRVRTAHCIGAQDPFAHLNATHLDTACCLAPVQTRKG</sequence>
<reference evidence="1 2" key="1">
    <citation type="submission" date="2018-05" db="EMBL/GenBank/DDBJ databases">
        <title>Genetic diversity of glacier-inhabiting Cryobacterium bacteria in China and description of Cryobacterium mengkeensis sp. nov. and Arthrobacter glacialis sp. nov.</title>
        <authorList>
            <person name="Liu Q."/>
            <person name="Xin Y.-H."/>
        </authorList>
    </citation>
    <scope>NUCLEOTIDE SEQUENCE [LARGE SCALE GENOMIC DNA]</scope>
    <source>
        <strain evidence="1 2">LI2</strain>
    </source>
</reference>
<evidence type="ECO:0000313" key="2">
    <source>
        <dbReference type="Proteomes" id="UP000247832"/>
    </source>
</evidence>